<evidence type="ECO:0000256" key="1">
    <source>
        <dbReference type="SAM" id="MobiDB-lite"/>
    </source>
</evidence>
<dbReference type="SUPFAM" id="SSF51294">
    <property type="entry name" value="Hedgehog/intein (Hint) domain"/>
    <property type="match status" value="1"/>
</dbReference>
<feature type="region of interest" description="Disordered" evidence="1">
    <location>
        <begin position="47"/>
        <end position="69"/>
    </location>
</feature>
<comment type="caution">
    <text evidence="3">The sequence shown here is derived from an EMBL/GenBank/DDBJ whole genome shotgun (WGS) entry which is preliminary data.</text>
</comment>
<dbReference type="InterPro" id="IPR036844">
    <property type="entry name" value="Hint_dom_sf"/>
</dbReference>
<dbReference type="RefSeq" id="WP_260276874.1">
    <property type="nucleotide sequence ID" value="NZ_JANAVZ010000004.1"/>
</dbReference>
<proteinExistence type="predicted"/>
<reference evidence="3 4" key="1">
    <citation type="submission" date="2022-04" db="EMBL/GenBank/DDBJ databases">
        <title>Paracoccus sp. YLB-12 draft genome sequence.</title>
        <authorList>
            <person name="Yu L."/>
        </authorList>
    </citation>
    <scope>NUCLEOTIDE SEQUENCE [LARGE SCALE GENOMIC DNA]</scope>
    <source>
        <strain evidence="3 4">YLB-12</strain>
    </source>
</reference>
<evidence type="ECO:0000259" key="2">
    <source>
        <dbReference type="Pfam" id="PF13403"/>
    </source>
</evidence>
<dbReference type="InterPro" id="IPR028992">
    <property type="entry name" value="Hedgehog/Intein_dom"/>
</dbReference>
<keyword evidence="4" id="KW-1185">Reference proteome</keyword>
<dbReference type="EMBL" id="JANAVZ010000004">
    <property type="protein sequence ID" value="MCT4332983.1"/>
    <property type="molecule type" value="Genomic_DNA"/>
</dbReference>
<accession>A0ABT2K9P2</accession>
<evidence type="ECO:0000313" key="4">
    <source>
        <dbReference type="Proteomes" id="UP001320702"/>
    </source>
</evidence>
<protein>
    <submittedName>
        <fullName evidence="3">Hint domain-containing protein</fullName>
    </submittedName>
</protein>
<gene>
    <name evidence="3" type="ORF">MU516_08880</name>
</gene>
<evidence type="ECO:0000313" key="3">
    <source>
        <dbReference type="EMBL" id="MCT4332983.1"/>
    </source>
</evidence>
<sequence>MPRWFSYRQTIFGTQTTVNGAAFDFVAGPGVGQTFRWTGSQFTHTVREQSDTATNYNGDPTNEEVSPNERIGATGQQSTEVAGTARPTIIDYVFGVTDGTQSYQIGVIDVDLNGNNTIGTGENGYYLIFIGDPPPADTDLTIQGITSNNNAYPHDDLGALVVCFARDTQIMTDQGQVAVQVLGGGDLIMTRDAGLRPVRWIGSQRLSAATLNAFPNLRPIRIRAGALGEGCPSQDLLVSPQHRVLVRSRLAQDLFGTDEVLVAAKQLLSIAGIETAEDLPDVEYFHFLLDDHQVVFANGAEAESLYTGRQALKAVGRAALDEIYAIFPELRDRDPDDRPEAARRLLTGRQGRILAARHAAANRPLLDA</sequence>
<feature type="compositionally biased region" description="Polar residues" evidence="1">
    <location>
        <begin position="51"/>
        <end position="65"/>
    </location>
</feature>
<organism evidence="3 4">
    <name type="scientific">Paracoccus maritimus</name>
    <dbReference type="NCBI Taxonomy" id="2933292"/>
    <lineage>
        <taxon>Bacteria</taxon>
        <taxon>Pseudomonadati</taxon>
        <taxon>Pseudomonadota</taxon>
        <taxon>Alphaproteobacteria</taxon>
        <taxon>Rhodobacterales</taxon>
        <taxon>Paracoccaceae</taxon>
        <taxon>Paracoccus</taxon>
    </lineage>
</organism>
<dbReference type="Pfam" id="PF13403">
    <property type="entry name" value="Hint_2"/>
    <property type="match status" value="1"/>
</dbReference>
<dbReference type="Gene3D" id="2.170.16.10">
    <property type="entry name" value="Hedgehog/Intein (Hint) domain"/>
    <property type="match status" value="1"/>
</dbReference>
<dbReference type="Proteomes" id="UP001320702">
    <property type="component" value="Unassembled WGS sequence"/>
</dbReference>
<feature type="domain" description="Hedgehog/Intein (Hint)" evidence="2">
    <location>
        <begin position="162"/>
        <end position="308"/>
    </location>
</feature>
<name>A0ABT2K9P2_9RHOB</name>